<reference evidence="2" key="1">
    <citation type="journal article" date="2014" name="Int. J. Syst. Evol. Microbiol.">
        <title>Complete genome sequence of Corynebacterium casei LMG S-19264T (=DSM 44701T), isolated from a smear-ripened cheese.</title>
        <authorList>
            <consortium name="US DOE Joint Genome Institute (JGI-PGF)"/>
            <person name="Walter F."/>
            <person name="Albersmeier A."/>
            <person name="Kalinowski J."/>
            <person name="Ruckert C."/>
        </authorList>
    </citation>
    <scope>NUCLEOTIDE SEQUENCE</scope>
    <source>
        <strain evidence="2">CGMCC 1.15478</strain>
    </source>
</reference>
<dbReference type="AlphaFoldDB" id="A0A916U7V5"/>
<comment type="caution">
    <text evidence="2">The sequence shown here is derived from an EMBL/GenBank/DDBJ whole genome shotgun (WGS) entry which is preliminary data.</text>
</comment>
<keyword evidence="1" id="KW-1133">Transmembrane helix</keyword>
<keyword evidence="1" id="KW-0812">Transmembrane</keyword>
<accession>A0A916U7V5</accession>
<organism evidence="2 3">
    <name type="scientific">Hoyosella rhizosphaerae</name>
    <dbReference type="NCBI Taxonomy" id="1755582"/>
    <lineage>
        <taxon>Bacteria</taxon>
        <taxon>Bacillati</taxon>
        <taxon>Actinomycetota</taxon>
        <taxon>Actinomycetes</taxon>
        <taxon>Mycobacteriales</taxon>
        <taxon>Hoyosellaceae</taxon>
        <taxon>Hoyosella</taxon>
    </lineage>
</organism>
<feature type="transmembrane region" description="Helical" evidence="1">
    <location>
        <begin position="95"/>
        <end position="121"/>
    </location>
</feature>
<dbReference type="InterPro" id="IPR021414">
    <property type="entry name" value="DUF3054"/>
</dbReference>
<keyword evidence="3" id="KW-1185">Reference proteome</keyword>
<feature type="transmembrane region" description="Helical" evidence="1">
    <location>
        <begin position="66"/>
        <end position="89"/>
    </location>
</feature>
<dbReference type="Proteomes" id="UP000641514">
    <property type="component" value="Unassembled WGS sequence"/>
</dbReference>
<sequence>MNSPRAVTLAVVIDVIAVVAFAIAGRMHHNEAATVFGVAETAWPFLIGLAAGWITVLKALQVSNVFAIVPAGIAVWAWTMIGGVVIRFLTEAGTAWAFILTATLITGVLLLGWRLVALLILRLRTPRSV</sequence>
<feature type="transmembrane region" description="Helical" evidence="1">
    <location>
        <begin position="33"/>
        <end position="54"/>
    </location>
</feature>
<evidence type="ECO:0000256" key="1">
    <source>
        <dbReference type="SAM" id="Phobius"/>
    </source>
</evidence>
<name>A0A916U7V5_9ACTN</name>
<protein>
    <submittedName>
        <fullName evidence="2">Membrane protein</fullName>
    </submittedName>
</protein>
<reference evidence="2" key="2">
    <citation type="submission" date="2020-09" db="EMBL/GenBank/DDBJ databases">
        <authorList>
            <person name="Sun Q."/>
            <person name="Zhou Y."/>
        </authorList>
    </citation>
    <scope>NUCLEOTIDE SEQUENCE</scope>
    <source>
        <strain evidence="2">CGMCC 1.15478</strain>
    </source>
</reference>
<dbReference type="RefSeq" id="WP_188671877.1">
    <property type="nucleotide sequence ID" value="NZ_BMJH01000001.1"/>
</dbReference>
<dbReference type="EMBL" id="BMJH01000001">
    <property type="protein sequence ID" value="GGC62704.1"/>
    <property type="molecule type" value="Genomic_DNA"/>
</dbReference>
<dbReference type="Pfam" id="PF11255">
    <property type="entry name" value="DUF3054"/>
    <property type="match status" value="1"/>
</dbReference>
<proteinExistence type="predicted"/>
<gene>
    <name evidence="2" type="ORF">GCM10011410_13920</name>
</gene>
<feature type="transmembrane region" description="Helical" evidence="1">
    <location>
        <begin position="7"/>
        <end position="27"/>
    </location>
</feature>
<keyword evidence="1" id="KW-0472">Membrane</keyword>
<evidence type="ECO:0000313" key="3">
    <source>
        <dbReference type="Proteomes" id="UP000641514"/>
    </source>
</evidence>
<evidence type="ECO:0000313" key="2">
    <source>
        <dbReference type="EMBL" id="GGC62704.1"/>
    </source>
</evidence>